<keyword evidence="2" id="KW-0812">Transmembrane</keyword>
<dbReference type="PANTHER" id="PTHR36698:SF2">
    <property type="entry name" value="MCE_MLAD DOMAIN-CONTAINING PROTEIN"/>
    <property type="match status" value="1"/>
</dbReference>
<name>A0ABU3K8N3_9BACT</name>
<dbReference type="InterPro" id="IPR003399">
    <property type="entry name" value="Mce/MlaD"/>
</dbReference>
<evidence type="ECO:0000313" key="4">
    <source>
        <dbReference type="EMBL" id="MDT7042761.1"/>
    </source>
</evidence>
<accession>A0ABU3K8N3</accession>
<sequence length="311" mass="33961">MEPKVNYVVVGAFVVLLGALLVGVVLWLGKGFDQKTYDRYYAYMEESVTGLSVDASVKYRGVGVGRVKEIVLNPDNPQQVRLTLEIERGTPIKEDTIAILDVQGLTGLAIVDLTGGSRESPPLEAKSGESYPVIQTGPSLLVRFDQAATQLFTNLNRVTKNVDALLDETNREALSQLLKDLATLTQTLTANKQRFDEGITNAAQTMENVLKASKMLNEEMPFLIDRMHGSADSLEAMAEKVGQASTAVGSAVERTKPDVERFSQQTLSEMSALVAELRQLTSTLQRTAQQLEHQPNSLIFGRTPPPRGPGE</sequence>
<dbReference type="PANTHER" id="PTHR36698">
    <property type="entry name" value="BLL5892 PROTEIN"/>
    <property type="match status" value="1"/>
</dbReference>
<protein>
    <submittedName>
        <fullName evidence="4">MlaD family protein</fullName>
    </submittedName>
</protein>
<feature type="transmembrane region" description="Helical" evidence="2">
    <location>
        <begin position="6"/>
        <end position="29"/>
    </location>
</feature>
<evidence type="ECO:0000256" key="1">
    <source>
        <dbReference type="SAM" id="MobiDB-lite"/>
    </source>
</evidence>
<organism evidence="4 5">
    <name type="scientific">Candidatus Nitronereus thalassa</name>
    <dbReference type="NCBI Taxonomy" id="3020898"/>
    <lineage>
        <taxon>Bacteria</taxon>
        <taxon>Pseudomonadati</taxon>
        <taxon>Nitrospirota</taxon>
        <taxon>Nitrospiria</taxon>
        <taxon>Nitrospirales</taxon>
        <taxon>Nitrospiraceae</taxon>
        <taxon>Candidatus Nitronereus</taxon>
    </lineage>
</organism>
<gene>
    <name evidence="4" type="ORF">PPG34_10395</name>
</gene>
<dbReference type="Pfam" id="PF02470">
    <property type="entry name" value="MlaD"/>
    <property type="match status" value="1"/>
</dbReference>
<comment type="caution">
    <text evidence="4">The sequence shown here is derived from an EMBL/GenBank/DDBJ whole genome shotgun (WGS) entry which is preliminary data.</text>
</comment>
<reference evidence="4 5" key="1">
    <citation type="journal article" date="2023" name="ISME J.">
        <title>Cultivation and genomic characterization of novel and ubiquitous marine nitrite-oxidizing bacteria from the Nitrospirales.</title>
        <authorList>
            <person name="Mueller A.J."/>
            <person name="Daebeler A."/>
            <person name="Herbold C.W."/>
            <person name="Kirkegaard R.H."/>
            <person name="Daims H."/>
        </authorList>
    </citation>
    <scope>NUCLEOTIDE SEQUENCE [LARGE SCALE GENOMIC DNA]</scope>
    <source>
        <strain evidence="4 5">EB</strain>
    </source>
</reference>
<feature type="region of interest" description="Disordered" evidence="1">
    <location>
        <begin position="290"/>
        <end position="311"/>
    </location>
</feature>
<dbReference type="Proteomes" id="UP001250932">
    <property type="component" value="Unassembled WGS sequence"/>
</dbReference>
<evidence type="ECO:0000313" key="5">
    <source>
        <dbReference type="Proteomes" id="UP001250932"/>
    </source>
</evidence>
<feature type="domain" description="Mce/MlaD" evidence="3">
    <location>
        <begin position="39"/>
        <end position="116"/>
    </location>
</feature>
<keyword evidence="2" id="KW-1133">Transmembrane helix</keyword>
<dbReference type="RefSeq" id="WP_313833213.1">
    <property type="nucleotide sequence ID" value="NZ_JAQOUE010000001.1"/>
</dbReference>
<dbReference type="EMBL" id="JAQOUE010000001">
    <property type="protein sequence ID" value="MDT7042761.1"/>
    <property type="molecule type" value="Genomic_DNA"/>
</dbReference>
<keyword evidence="5" id="KW-1185">Reference proteome</keyword>
<evidence type="ECO:0000256" key="2">
    <source>
        <dbReference type="SAM" id="Phobius"/>
    </source>
</evidence>
<evidence type="ECO:0000259" key="3">
    <source>
        <dbReference type="Pfam" id="PF02470"/>
    </source>
</evidence>
<proteinExistence type="predicted"/>
<keyword evidence="2" id="KW-0472">Membrane</keyword>